<organism evidence="2 3">
    <name type="scientific">Streptomyces olivoverticillatus</name>
    <dbReference type="NCBI Taxonomy" id="66427"/>
    <lineage>
        <taxon>Bacteria</taxon>
        <taxon>Bacillati</taxon>
        <taxon>Actinomycetota</taxon>
        <taxon>Actinomycetes</taxon>
        <taxon>Kitasatosporales</taxon>
        <taxon>Streptomycetaceae</taxon>
        <taxon>Streptomyces</taxon>
    </lineage>
</organism>
<comment type="caution">
    <text evidence="2">The sequence shown here is derived from an EMBL/GenBank/DDBJ whole genome shotgun (WGS) entry which is preliminary data.</text>
</comment>
<dbReference type="RefSeq" id="WP_184349992.1">
    <property type="nucleotide sequence ID" value="NZ_JACHJH010000004.1"/>
</dbReference>
<keyword evidence="1" id="KW-0732">Signal</keyword>
<gene>
    <name evidence="2" type="ORF">FHS39_003201</name>
</gene>
<evidence type="ECO:0000313" key="2">
    <source>
        <dbReference type="EMBL" id="MBB4894167.1"/>
    </source>
</evidence>
<feature type="chain" id="PRO_5031406987" description="Peptidase inhibitor family I36" evidence="1">
    <location>
        <begin position="25"/>
        <end position="139"/>
    </location>
</feature>
<dbReference type="Pfam" id="PF03995">
    <property type="entry name" value="Inhibitor_I36"/>
    <property type="match status" value="1"/>
</dbReference>
<sequence>MRLTLLATAALSLAAVVAAPAAHADTAAPQTRLQTWPQTQPQACKKGYFCLFEGPHGTGRVLYAANPHITRTGFKLQEEADIEPSVFPRSVRNPLPDTFGCIVRLNDRPGFAGEEQEVSGFGDHELDGRRVASLTPDCG</sequence>
<keyword evidence="3" id="KW-1185">Reference proteome</keyword>
<accession>A0A7W7PLE2</accession>
<reference evidence="2 3" key="1">
    <citation type="submission" date="2020-08" db="EMBL/GenBank/DDBJ databases">
        <title>Genomic Encyclopedia of Type Strains, Phase III (KMG-III): the genomes of soil and plant-associated and newly described type strains.</title>
        <authorList>
            <person name="Whitman W."/>
        </authorList>
    </citation>
    <scope>NUCLEOTIDE SEQUENCE [LARGE SCALE GENOMIC DNA]</scope>
    <source>
        <strain evidence="2 3">CECT 3266</strain>
    </source>
</reference>
<protein>
    <recommendedName>
        <fullName evidence="4">Peptidase inhibitor family I36</fullName>
    </recommendedName>
</protein>
<dbReference type="Proteomes" id="UP000556084">
    <property type="component" value="Unassembled WGS sequence"/>
</dbReference>
<evidence type="ECO:0008006" key="4">
    <source>
        <dbReference type="Google" id="ProtNLM"/>
    </source>
</evidence>
<dbReference type="AlphaFoldDB" id="A0A7W7PLE2"/>
<feature type="signal peptide" evidence="1">
    <location>
        <begin position="1"/>
        <end position="24"/>
    </location>
</feature>
<proteinExistence type="predicted"/>
<name>A0A7W7PLE2_9ACTN</name>
<dbReference type="EMBL" id="JACHJH010000004">
    <property type="protein sequence ID" value="MBB4894167.1"/>
    <property type="molecule type" value="Genomic_DNA"/>
</dbReference>
<evidence type="ECO:0000313" key="3">
    <source>
        <dbReference type="Proteomes" id="UP000556084"/>
    </source>
</evidence>
<evidence type="ECO:0000256" key="1">
    <source>
        <dbReference type="SAM" id="SignalP"/>
    </source>
</evidence>